<evidence type="ECO:0000313" key="2">
    <source>
        <dbReference type="Proteomes" id="UP000314982"/>
    </source>
</evidence>
<dbReference type="Ensembl" id="ENSHHUT00000073487.1">
    <property type="protein sequence ID" value="ENSHHUP00000071117.1"/>
    <property type="gene ID" value="ENSHHUG00000041814.1"/>
</dbReference>
<reference evidence="1" key="2">
    <citation type="submission" date="2025-08" db="UniProtKB">
        <authorList>
            <consortium name="Ensembl"/>
        </authorList>
    </citation>
    <scope>IDENTIFICATION</scope>
</reference>
<proteinExistence type="predicted"/>
<dbReference type="AlphaFoldDB" id="A0A4W5Q567"/>
<dbReference type="Proteomes" id="UP000314982">
    <property type="component" value="Unassembled WGS sequence"/>
</dbReference>
<reference evidence="1" key="3">
    <citation type="submission" date="2025-09" db="UniProtKB">
        <authorList>
            <consortium name="Ensembl"/>
        </authorList>
    </citation>
    <scope>IDENTIFICATION</scope>
</reference>
<name>A0A4W5Q567_9TELE</name>
<keyword evidence="2" id="KW-1185">Reference proteome</keyword>
<dbReference type="GeneTree" id="ENSGT00980000198994"/>
<protein>
    <submittedName>
        <fullName evidence="1">Uncharacterized protein</fullName>
    </submittedName>
</protein>
<reference evidence="2" key="1">
    <citation type="submission" date="2018-06" db="EMBL/GenBank/DDBJ databases">
        <title>Genome assembly of Danube salmon.</title>
        <authorList>
            <person name="Macqueen D.J."/>
            <person name="Gundappa M.K."/>
        </authorList>
    </citation>
    <scope>NUCLEOTIDE SEQUENCE [LARGE SCALE GENOMIC DNA]</scope>
</reference>
<organism evidence="1 2">
    <name type="scientific">Hucho hucho</name>
    <name type="common">huchen</name>
    <dbReference type="NCBI Taxonomy" id="62062"/>
    <lineage>
        <taxon>Eukaryota</taxon>
        <taxon>Metazoa</taxon>
        <taxon>Chordata</taxon>
        <taxon>Craniata</taxon>
        <taxon>Vertebrata</taxon>
        <taxon>Euteleostomi</taxon>
        <taxon>Actinopterygii</taxon>
        <taxon>Neopterygii</taxon>
        <taxon>Teleostei</taxon>
        <taxon>Protacanthopterygii</taxon>
        <taxon>Salmoniformes</taxon>
        <taxon>Salmonidae</taxon>
        <taxon>Salmoninae</taxon>
        <taxon>Hucho</taxon>
    </lineage>
</organism>
<sequence length="77" mass="8420">ISLICTGPGPVWADGASMVTVRWGSAISGRSKGTGGTERARTSVSVMFQKAFQKWTSRGKGERTYGIGREGKMYRYR</sequence>
<accession>A0A4W5Q567</accession>
<evidence type="ECO:0000313" key="1">
    <source>
        <dbReference type="Ensembl" id="ENSHHUP00000071117.1"/>
    </source>
</evidence>